<feature type="transmembrane region" description="Helical" evidence="5">
    <location>
        <begin position="72"/>
        <end position="91"/>
    </location>
</feature>
<keyword evidence="4 5" id="KW-0472">Membrane</keyword>
<evidence type="ECO:0000256" key="1">
    <source>
        <dbReference type="ARBA" id="ARBA00004141"/>
    </source>
</evidence>
<dbReference type="EMBL" id="CP079216">
    <property type="protein sequence ID" value="QXT63928.1"/>
    <property type="molecule type" value="Genomic_DNA"/>
</dbReference>
<feature type="transmembrane region" description="Helical" evidence="5">
    <location>
        <begin position="103"/>
        <end position="122"/>
    </location>
</feature>
<gene>
    <name evidence="7" type="ORF">KDB89_05595</name>
</gene>
<feature type="transmembrane region" description="Helical" evidence="5">
    <location>
        <begin position="142"/>
        <end position="171"/>
    </location>
</feature>
<proteinExistence type="predicted"/>
<evidence type="ECO:0000256" key="5">
    <source>
        <dbReference type="SAM" id="Phobius"/>
    </source>
</evidence>
<dbReference type="Proteomes" id="UP000824504">
    <property type="component" value="Chromosome"/>
</dbReference>
<feature type="transmembrane region" description="Helical" evidence="5">
    <location>
        <begin position="26"/>
        <end position="45"/>
    </location>
</feature>
<feature type="transmembrane region" description="Helical" evidence="5">
    <location>
        <begin position="286"/>
        <end position="305"/>
    </location>
</feature>
<feature type="domain" description="Integral membrane bound transporter" evidence="6">
    <location>
        <begin position="205"/>
        <end position="330"/>
    </location>
</feature>
<keyword evidence="8" id="KW-1185">Reference proteome</keyword>
<comment type="subcellular location">
    <subcellularLocation>
        <location evidence="1">Membrane</location>
        <topology evidence="1">Multi-pass membrane protein</topology>
    </subcellularLocation>
</comment>
<feature type="transmembrane region" description="Helical" evidence="5">
    <location>
        <begin position="317"/>
        <end position="337"/>
    </location>
</feature>
<evidence type="ECO:0000313" key="8">
    <source>
        <dbReference type="Proteomes" id="UP000824504"/>
    </source>
</evidence>
<evidence type="ECO:0000256" key="4">
    <source>
        <dbReference type="ARBA" id="ARBA00023136"/>
    </source>
</evidence>
<accession>A0ABX8SPA7</accession>
<protein>
    <submittedName>
        <fullName evidence="7">FUSC family protein</fullName>
    </submittedName>
</protein>
<reference evidence="7 8" key="1">
    <citation type="submission" date="2021-07" db="EMBL/GenBank/DDBJ databases">
        <title>complete genome sequencing of Tessaracoccus sp.J1M15.</title>
        <authorList>
            <person name="Bae J.-W."/>
            <person name="Kim D.-y."/>
        </authorList>
    </citation>
    <scope>NUCLEOTIDE SEQUENCE [LARGE SCALE GENOMIC DNA]</scope>
    <source>
        <strain evidence="7 8">J1M15</strain>
    </source>
</reference>
<feature type="transmembrane region" description="Helical" evidence="5">
    <location>
        <begin position="191"/>
        <end position="211"/>
    </location>
</feature>
<keyword evidence="3 5" id="KW-1133">Transmembrane helix</keyword>
<evidence type="ECO:0000256" key="3">
    <source>
        <dbReference type="ARBA" id="ARBA00022989"/>
    </source>
</evidence>
<feature type="transmembrane region" description="Helical" evidence="5">
    <location>
        <begin position="247"/>
        <end position="274"/>
    </location>
</feature>
<dbReference type="InterPro" id="IPR049453">
    <property type="entry name" value="Memb_transporter_dom"/>
</dbReference>
<evidence type="ECO:0000259" key="6">
    <source>
        <dbReference type="Pfam" id="PF13515"/>
    </source>
</evidence>
<evidence type="ECO:0000256" key="2">
    <source>
        <dbReference type="ARBA" id="ARBA00022692"/>
    </source>
</evidence>
<dbReference type="RefSeq" id="WP_219083854.1">
    <property type="nucleotide sequence ID" value="NZ_CP079216.1"/>
</dbReference>
<keyword evidence="2 5" id="KW-0812">Transmembrane</keyword>
<evidence type="ECO:0000313" key="7">
    <source>
        <dbReference type="EMBL" id="QXT63928.1"/>
    </source>
</evidence>
<sequence length="347" mass="36347">MALRDSAREVFDHAVRIGPYKGGVRVAVRSAVCLGVPLIVLLLVGRLDLGMYASFAAFTSVYGRHDRYGERLWMQASAGVMLVSAMLLGTWMSYLDAPAPMRVLGVAVIASVVTWVAAVMKWHPPGGLFSAFASGTTAALPATLVSFSHVIVVGGCTVLFSLLVTAGLGVVRGRWRDLRGPAPRPTPNPQAVPVALTILVGSTLAGCAGLVVAAGHWYWAMVASVAALSGAYVTARVARGLQRLVGTLVGVLLAAGVMALGLPHWALVILAMVFQGIVEILMDHNYALAMLFATTIALIMVQMAVAADPAALVRDRVLDTFVGVTVGTVVAVASAALRRRMPQPDEA</sequence>
<feature type="transmembrane region" description="Helical" evidence="5">
    <location>
        <begin position="217"/>
        <end position="235"/>
    </location>
</feature>
<name>A0ABX8SPA7_9ACTN</name>
<organism evidence="7 8">
    <name type="scientific">Tessaracoccus palaemonis</name>
    <dbReference type="NCBI Taxonomy" id="2829499"/>
    <lineage>
        <taxon>Bacteria</taxon>
        <taxon>Bacillati</taxon>
        <taxon>Actinomycetota</taxon>
        <taxon>Actinomycetes</taxon>
        <taxon>Propionibacteriales</taxon>
        <taxon>Propionibacteriaceae</taxon>
        <taxon>Tessaracoccus</taxon>
    </lineage>
</organism>
<dbReference type="Pfam" id="PF13515">
    <property type="entry name" value="FUSC_2"/>
    <property type="match status" value="1"/>
</dbReference>